<keyword evidence="6 7" id="KW-0150">Chloroplast</keyword>
<keyword evidence="3 4" id="KW-0687">Ribonucleoprotein</keyword>
<dbReference type="InterPro" id="IPR047873">
    <property type="entry name" value="Ribosomal_uL16"/>
</dbReference>
<evidence type="ECO:0000256" key="4">
    <source>
        <dbReference type="HAMAP-Rule" id="MF_01342"/>
    </source>
</evidence>
<dbReference type="HAMAP" id="MF_01342">
    <property type="entry name" value="Ribosomal_uL16"/>
    <property type="match status" value="1"/>
</dbReference>
<comment type="subcellular location">
    <subcellularLocation>
        <location evidence="4 6">Plastid</location>
        <location evidence="4 6">Chloroplast</location>
    </subcellularLocation>
</comment>
<dbReference type="GO" id="GO:0019843">
    <property type="term" value="F:rRNA binding"/>
    <property type="evidence" value="ECO:0007669"/>
    <property type="project" value="InterPro"/>
</dbReference>
<accession>A0A7G5VUM0</accession>
<dbReference type="CDD" id="cd01433">
    <property type="entry name" value="Ribosomal_L16_L10e"/>
    <property type="match status" value="1"/>
</dbReference>
<dbReference type="FunFam" id="3.90.1170.10:FF:000001">
    <property type="entry name" value="50S ribosomal protein L16"/>
    <property type="match status" value="1"/>
</dbReference>
<dbReference type="InterPro" id="IPR020798">
    <property type="entry name" value="Ribosomal_uL16_CS"/>
</dbReference>
<organism evidence="7">
    <name type="scientific">Cyanidiococcus yangmingshanensis</name>
    <dbReference type="NCBI Taxonomy" id="2690220"/>
    <lineage>
        <taxon>Eukaryota</taxon>
        <taxon>Rhodophyta</taxon>
        <taxon>Bangiophyceae</taxon>
        <taxon>Cyanidiales</taxon>
        <taxon>Cyanidiaceae</taxon>
        <taxon>Cyanidiococcus</taxon>
    </lineage>
</organism>
<evidence type="ECO:0000256" key="2">
    <source>
        <dbReference type="ARBA" id="ARBA00022980"/>
    </source>
</evidence>
<dbReference type="EMBL" id="MN431657">
    <property type="protein sequence ID" value="QMX77387.1"/>
    <property type="molecule type" value="Genomic_DNA"/>
</dbReference>
<dbReference type="PROSITE" id="PS00586">
    <property type="entry name" value="RIBOSOMAL_L16_1"/>
    <property type="match status" value="1"/>
</dbReference>
<dbReference type="InterPro" id="IPR016180">
    <property type="entry name" value="Ribosomal_uL16_dom"/>
</dbReference>
<dbReference type="PANTHER" id="PTHR12220">
    <property type="entry name" value="50S/60S RIBOSOMAL PROTEIN L16"/>
    <property type="match status" value="1"/>
</dbReference>
<geneLocation type="chloroplast" evidence="7"/>
<dbReference type="PRINTS" id="PR00060">
    <property type="entry name" value="RIBOSOMALL16"/>
</dbReference>
<dbReference type="Pfam" id="PF00252">
    <property type="entry name" value="Ribosomal_L16"/>
    <property type="match status" value="1"/>
</dbReference>
<keyword evidence="2 4" id="KW-0689">Ribosomal protein</keyword>
<sequence length="137" mass="15660">MLSPKNTKYRKPHLGRLKGKAMRCNQIAFGDYAIQALEPVWLTSRQIEATRRTLTRYMKRGGQLWIRVFPHVAITAKPAETRMGSGKGAPEYWAAPVRPNQILFELQGVAPEVAKEAIHMASYKLPIRVRMLWKTSK</sequence>
<dbReference type="InterPro" id="IPR036920">
    <property type="entry name" value="Ribosomal_uL16_sf"/>
</dbReference>
<evidence type="ECO:0000256" key="3">
    <source>
        <dbReference type="ARBA" id="ARBA00023274"/>
    </source>
</evidence>
<proteinExistence type="inferred from homology"/>
<evidence type="ECO:0000256" key="1">
    <source>
        <dbReference type="ARBA" id="ARBA00008931"/>
    </source>
</evidence>
<dbReference type="GO" id="GO:0003735">
    <property type="term" value="F:structural constituent of ribosome"/>
    <property type="evidence" value="ECO:0007669"/>
    <property type="project" value="InterPro"/>
</dbReference>
<keyword evidence="6 7" id="KW-0934">Plastid</keyword>
<dbReference type="SUPFAM" id="SSF54686">
    <property type="entry name" value="Ribosomal protein L16p/L10e"/>
    <property type="match status" value="1"/>
</dbReference>
<comment type="similarity">
    <text evidence="1 4 5">Belongs to the universal ribosomal protein uL16 family.</text>
</comment>
<dbReference type="InterPro" id="IPR000114">
    <property type="entry name" value="Ribosomal_uL16_bact-type"/>
</dbReference>
<dbReference type="GeneID" id="60450293"/>
<evidence type="ECO:0000313" key="7">
    <source>
        <dbReference type="EMBL" id="QMX77387.1"/>
    </source>
</evidence>
<evidence type="ECO:0000256" key="5">
    <source>
        <dbReference type="RuleBase" id="RU004413"/>
    </source>
</evidence>
<dbReference type="GO" id="GO:0032543">
    <property type="term" value="P:mitochondrial translation"/>
    <property type="evidence" value="ECO:0007669"/>
    <property type="project" value="TreeGrafter"/>
</dbReference>
<dbReference type="Gene3D" id="3.90.1170.10">
    <property type="entry name" value="Ribosomal protein L10e/L16"/>
    <property type="match status" value="1"/>
</dbReference>
<dbReference type="PROSITE" id="PS00701">
    <property type="entry name" value="RIBOSOMAL_L16_2"/>
    <property type="match status" value="1"/>
</dbReference>
<dbReference type="PANTHER" id="PTHR12220:SF13">
    <property type="entry name" value="LARGE RIBOSOMAL SUBUNIT PROTEIN UL16M"/>
    <property type="match status" value="1"/>
</dbReference>
<dbReference type="GO" id="GO:0005762">
    <property type="term" value="C:mitochondrial large ribosomal subunit"/>
    <property type="evidence" value="ECO:0007669"/>
    <property type="project" value="TreeGrafter"/>
</dbReference>
<dbReference type="GO" id="GO:0009507">
    <property type="term" value="C:chloroplast"/>
    <property type="evidence" value="ECO:0007669"/>
    <property type="project" value="UniProtKB-SubCell"/>
</dbReference>
<dbReference type="NCBIfam" id="TIGR01164">
    <property type="entry name" value="rplP_bact"/>
    <property type="match status" value="1"/>
</dbReference>
<gene>
    <name evidence="4 7" type="primary">rpl16</name>
</gene>
<reference evidence="7" key="1">
    <citation type="submission" date="2019-09" db="EMBL/GenBank/DDBJ databases">
        <authorList>
            <person name="Liu S.-L."/>
            <person name="Chiang Y.-R."/>
            <person name="Fu H.-Y."/>
        </authorList>
    </citation>
    <scope>NUCLEOTIDE SEQUENCE</scope>
    <source>
        <strain evidence="7">THAL066</strain>
    </source>
</reference>
<protein>
    <recommendedName>
        <fullName evidence="4">Large ribosomal subunit protein uL16c</fullName>
    </recommendedName>
</protein>
<name>A0A7G5VUM0_9RHOD</name>
<evidence type="ECO:0000256" key="6">
    <source>
        <dbReference type="RuleBase" id="RU004415"/>
    </source>
</evidence>
<dbReference type="AlphaFoldDB" id="A0A7G5VUM0"/>
<dbReference type="RefSeq" id="YP_009968286.1">
    <property type="nucleotide sequence ID" value="NC_051883.1"/>
</dbReference>
<comment type="subunit">
    <text evidence="4 6">Part of the 50S ribosomal subunit.</text>
</comment>